<protein>
    <submittedName>
        <fullName evidence="2">Uncharacterized protein</fullName>
    </submittedName>
</protein>
<keyword evidence="1" id="KW-0472">Membrane</keyword>
<keyword evidence="1" id="KW-0812">Transmembrane</keyword>
<gene>
    <name evidence="2" type="ORF">SAMN05216333_11244</name>
</gene>
<dbReference type="RefSeq" id="WP_090318990.1">
    <property type="nucleotide sequence ID" value="NZ_FNOE01000012.1"/>
</dbReference>
<evidence type="ECO:0000313" key="3">
    <source>
        <dbReference type="Proteomes" id="UP000198814"/>
    </source>
</evidence>
<feature type="transmembrane region" description="Helical" evidence="1">
    <location>
        <begin position="74"/>
        <end position="92"/>
    </location>
</feature>
<keyword evidence="1" id="KW-1133">Transmembrane helix</keyword>
<accession>A0A1H8QMZ4</accession>
<name>A0A1H8QMZ4_9PROT</name>
<proteinExistence type="predicted"/>
<keyword evidence="3" id="KW-1185">Reference proteome</keyword>
<evidence type="ECO:0000256" key="1">
    <source>
        <dbReference type="SAM" id="Phobius"/>
    </source>
</evidence>
<dbReference type="AlphaFoldDB" id="A0A1H8QMZ4"/>
<organism evidence="2 3">
    <name type="scientific">Nitrosomonas oligotropha</name>
    <dbReference type="NCBI Taxonomy" id="42354"/>
    <lineage>
        <taxon>Bacteria</taxon>
        <taxon>Pseudomonadati</taxon>
        <taxon>Pseudomonadota</taxon>
        <taxon>Betaproteobacteria</taxon>
        <taxon>Nitrosomonadales</taxon>
        <taxon>Nitrosomonadaceae</taxon>
        <taxon>Nitrosomonas</taxon>
    </lineage>
</organism>
<reference evidence="3" key="1">
    <citation type="submission" date="2016-10" db="EMBL/GenBank/DDBJ databases">
        <authorList>
            <person name="Varghese N."/>
            <person name="Submissions S."/>
        </authorList>
    </citation>
    <scope>NUCLEOTIDE SEQUENCE [LARGE SCALE GENOMIC DNA]</scope>
    <source>
        <strain evidence="3">Nm76</strain>
    </source>
</reference>
<dbReference type="OrthoDB" id="8548311at2"/>
<sequence>MPKLRLKIIKPRTKKHLSQIDNLLNITGRFVQEKIHKMLDNDVLPLIIAPSIFLIFAGLEWWRWYLEIPTPIPLLLTIIALGVGVYCSYKLLGHKKNESRQKDLRTSINQHPELH</sequence>
<feature type="transmembrane region" description="Helical" evidence="1">
    <location>
        <begin position="43"/>
        <end position="62"/>
    </location>
</feature>
<evidence type="ECO:0000313" key="2">
    <source>
        <dbReference type="EMBL" id="SEO55599.1"/>
    </source>
</evidence>
<dbReference type="EMBL" id="FODO01000012">
    <property type="protein sequence ID" value="SEO55599.1"/>
    <property type="molecule type" value="Genomic_DNA"/>
</dbReference>
<dbReference type="Proteomes" id="UP000198814">
    <property type="component" value="Unassembled WGS sequence"/>
</dbReference>